<keyword evidence="2" id="KW-1185">Reference proteome</keyword>
<proteinExistence type="predicted"/>
<sequence length="337" mass="39964">MELRLLVRRDIDDYHINISQYSSLFVNYTTDERSLIQPLIEYFQPKSKVKNELRILDIDNDYEELSTSRYHAITFTNDALLEETKLGSKSLLKGQVKHSFLNNVEADGYINNINVLLEDLVEQSISELPVRPKLLTYDSIIKLLEIDLGLNMLNETNQFMHQNKLLLPILNRYLLNNLKQPGIVFFFYPETYLSPREQKEMYELLQIFSKTIPVFVITKSKQFLTREMSGMNYFIQSKQIFSSNFIEELEWNSPVNFDYSALQQSIMSILYRYADVFELKPELSNFEDAEVVLFRSIDLYVFSSLMYKMKYKFSLNLDGNQMYKPVYEYIMELYEKV</sequence>
<dbReference type="EMBL" id="WJEE01000008">
    <property type="protein sequence ID" value="MRI65829.1"/>
    <property type="molecule type" value="Genomic_DNA"/>
</dbReference>
<dbReference type="Proteomes" id="UP000435187">
    <property type="component" value="Unassembled WGS sequence"/>
</dbReference>
<organism evidence="1 2">
    <name type="scientific">Gracilibacillus thailandensis</name>
    <dbReference type="NCBI Taxonomy" id="563735"/>
    <lineage>
        <taxon>Bacteria</taxon>
        <taxon>Bacillati</taxon>
        <taxon>Bacillota</taxon>
        <taxon>Bacilli</taxon>
        <taxon>Bacillales</taxon>
        <taxon>Bacillaceae</taxon>
        <taxon>Gracilibacillus</taxon>
    </lineage>
</organism>
<evidence type="ECO:0000313" key="1">
    <source>
        <dbReference type="EMBL" id="MRI65829.1"/>
    </source>
</evidence>
<gene>
    <name evidence="1" type="ORF">GH885_05645</name>
</gene>
<accession>A0A6N7R0R6</accession>
<evidence type="ECO:0000313" key="2">
    <source>
        <dbReference type="Proteomes" id="UP000435187"/>
    </source>
</evidence>
<comment type="caution">
    <text evidence="1">The sequence shown here is derived from an EMBL/GenBank/DDBJ whole genome shotgun (WGS) entry which is preliminary data.</text>
</comment>
<dbReference type="RefSeq" id="WP_153834603.1">
    <property type="nucleotide sequence ID" value="NZ_JBHUMW010000003.1"/>
</dbReference>
<reference evidence="1 2" key="1">
    <citation type="submission" date="2019-10" db="EMBL/GenBank/DDBJ databases">
        <title>Gracilibacillus salitolerans sp. nov., a moderate halophile isolated from a saline soil in northwest China.</title>
        <authorList>
            <person name="Gan L."/>
        </authorList>
    </citation>
    <scope>NUCLEOTIDE SEQUENCE [LARGE SCALE GENOMIC DNA]</scope>
    <source>
        <strain evidence="1 2">TP2-8</strain>
    </source>
</reference>
<dbReference type="AlphaFoldDB" id="A0A6N7R0R6"/>
<protein>
    <submittedName>
        <fullName evidence="1">Uncharacterized protein</fullName>
    </submittedName>
</protein>
<name>A0A6N7R0R6_9BACI</name>